<evidence type="ECO:0000313" key="2">
    <source>
        <dbReference type="EnsemblPlants" id="Ma01_p10130.1"/>
    </source>
</evidence>
<dbReference type="EMBL" id="HG996466">
    <property type="protein sequence ID" value="CAG1859098.1"/>
    <property type="molecule type" value="Genomic_DNA"/>
</dbReference>
<protein>
    <submittedName>
        <fullName evidence="1">(wild Malaysian banana) hypothetical protein</fullName>
    </submittedName>
</protein>
<accession>A0A804HSE1</accession>
<dbReference type="InParanoid" id="A0A804HSE1"/>
<proteinExistence type="predicted"/>
<dbReference type="Gramene" id="Ma01_t10130.1">
    <property type="protein sequence ID" value="Ma01_p10130.1"/>
    <property type="gene ID" value="Ma01_g10130"/>
</dbReference>
<evidence type="ECO:0000313" key="1">
    <source>
        <dbReference type="EMBL" id="CAG1859098.1"/>
    </source>
</evidence>
<reference evidence="2" key="2">
    <citation type="submission" date="2021-05" db="UniProtKB">
        <authorList>
            <consortium name="EnsemblPlants"/>
        </authorList>
    </citation>
    <scope>IDENTIFICATION</scope>
    <source>
        <strain evidence="2">subsp. malaccensis</strain>
    </source>
</reference>
<sequence>MARMFFCNWESSVPVTEPPLSKWLHILILPKACIDESLVHWALPLLLVAMVDNKGPH</sequence>
<evidence type="ECO:0000313" key="3">
    <source>
        <dbReference type="Proteomes" id="UP000012960"/>
    </source>
</evidence>
<keyword evidence="3" id="KW-1185">Reference proteome</keyword>
<dbReference type="Proteomes" id="UP000012960">
    <property type="component" value="Unplaced"/>
</dbReference>
<dbReference type="AlphaFoldDB" id="A0A804HSE1"/>
<reference evidence="1" key="1">
    <citation type="submission" date="2021-03" db="EMBL/GenBank/DDBJ databases">
        <authorList>
            <consortium name="Genoscope - CEA"/>
            <person name="William W."/>
        </authorList>
    </citation>
    <scope>NUCLEOTIDE SEQUENCE</scope>
    <source>
        <strain evidence="1">Doubled-haploid Pahang</strain>
    </source>
</reference>
<name>A0A804HSE1_MUSAM</name>
<gene>
    <name evidence="1" type="ORF">GSMUA_293930.1</name>
</gene>
<dbReference type="EnsemblPlants" id="Ma01_t10130.1">
    <property type="protein sequence ID" value="Ma01_p10130.1"/>
    <property type="gene ID" value="Ma01_g10130"/>
</dbReference>
<organism evidence="2 3">
    <name type="scientific">Musa acuminata subsp. malaccensis</name>
    <name type="common">Wild banana</name>
    <name type="synonym">Musa malaccensis</name>
    <dbReference type="NCBI Taxonomy" id="214687"/>
    <lineage>
        <taxon>Eukaryota</taxon>
        <taxon>Viridiplantae</taxon>
        <taxon>Streptophyta</taxon>
        <taxon>Embryophyta</taxon>
        <taxon>Tracheophyta</taxon>
        <taxon>Spermatophyta</taxon>
        <taxon>Magnoliopsida</taxon>
        <taxon>Liliopsida</taxon>
        <taxon>Zingiberales</taxon>
        <taxon>Musaceae</taxon>
        <taxon>Musa</taxon>
    </lineage>
</organism>